<dbReference type="InterPro" id="IPR003812">
    <property type="entry name" value="Fido"/>
</dbReference>
<dbReference type="EMBL" id="JAYFSI010000004">
    <property type="protein sequence ID" value="MEA5361966.1"/>
    <property type="molecule type" value="Genomic_DNA"/>
</dbReference>
<dbReference type="InterPro" id="IPR053737">
    <property type="entry name" value="Type_II_TA_Toxin"/>
</dbReference>
<sequence length="139" mass="14768">MAEPIRYLNLNYFVSAAAVALNVPEGTAALMVNVGLAESALAAPAAGFGDYEQYPRFADKVAILLQRVASNHSLPDGNKRTALLCAIAFAALNGWDWVPPEGDLDDGKETDEVVRAAAAGTVPFPALSAWVTLRLKRVK</sequence>
<dbReference type="Pfam" id="PF02661">
    <property type="entry name" value="Fic"/>
    <property type="match status" value="1"/>
</dbReference>
<dbReference type="RefSeq" id="WP_323329460.1">
    <property type="nucleotide sequence ID" value="NZ_JAYFSI010000004.1"/>
</dbReference>
<dbReference type="InterPro" id="IPR006440">
    <property type="entry name" value="Doc"/>
</dbReference>
<protein>
    <submittedName>
        <fullName evidence="2">Fic family protein</fullName>
    </submittedName>
</protein>
<keyword evidence="3" id="KW-1185">Reference proteome</keyword>
<name>A0ABU5R6W6_9PSEU</name>
<dbReference type="PANTHER" id="PTHR39426">
    <property type="entry name" value="HOMOLOGY TO DEATH-ON-CURING PROTEIN OF PHAGE P1"/>
    <property type="match status" value="1"/>
</dbReference>
<feature type="domain" description="Fido" evidence="1">
    <location>
        <begin position="1"/>
        <end position="133"/>
    </location>
</feature>
<dbReference type="PROSITE" id="PS51459">
    <property type="entry name" value="FIDO"/>
    <property type="match status" value="1"/>
</dbReference>
<evidence type="ECO:0000259" key="1">
    <source>
        <dbReference type="PROSITE" id="PS51459"/>
    </source>
</evidence>
<evidence type="ECO:0000313" key="3">
    <source>
        <dbReference type="Proteomes" id="UP001304298"/>
    </source>
</evidence>
<evidence type="ECO:0000313" key="2">
    <source>
        <dbReference type="EMBL" id="MEA5361966.1"/>
    </source>
</evidence>
<reference evidence="2 3" key="1">
    <citation type="submission" date="2023-12" db="EMBL/GenBank/DDBJ databases">
        <title>Amycolatopsis sp. V23-08.</title>
        <authorList>
            <person name="Somphong A."/>
        </authorList>
    </citation>
    <scope>NUCLEOTIDE SEQUENCE [LARGE SCALE GENOMIC DNA]</scope>
    <source>
        <strain evidence="2 3">V23-08</strain>
    </source>
</reference>
<gene>
    <name evidence="2" type="ORF">VA596_20680</name>
</gene>
<organism evidence="2 3">
    <name type="scientific">Amycolatopsis heterodermiae</name>
    <dbReference type="NCBI Taxonomy" id="3110235"/>
    <lineage>
        <taxon>Bacteria</taxon>
        <taxon>Bacillati</taxon>
        <taxon>Actinomycetota</taxon>
        <taxon>Actinomycetes</taxon>
        <taxon>Pseudonocardiales</taxon>
        <taxon>Pseudonocardiaceae</taxon>
        <taxon>Amycolatopsis</taxon>
    </lineage>
</organism>
<accession>A0ABU5R6W6</accession>
<dbReference type="PANTHER" id="PTHR39426:SF1">
    <property type="entry name" value="HOMOLOGY TO DEATH-ON-CURING PROTEIN OF PHAGE P1"/>
    <property type="match status" value="1"/>
</dbReference>
<dbReference type="Proteomes" id="UP001304298">
    <property type="component" value="Unassembled WGS sequence"/>
</dbReference>
<proteinExistence type="predicted"/>
<dbReference type="Gene3D" id="1.20.120.1870">
    <property type="entry name" value="Fic/DOC protein, Fido domain"/>
    <property type="match status" value="1"/>
</dbReference>
<comment type="caution">
    <text evidence="2">The sequence shown here is derived from an EMBL/GenBank/DDBJ whole genome shotgun (WGS) entry which is preliminary data.</text>
</comment>